<proteinExistence type="predicted"/>
<name>A0A2K8T748_9NOSO</name>
<dbReference type="EMBL" id="CP024791">
    <property type="protein sequence ID" value="AUB43526.1"/>
    <property type="molecule type" value="Genomic_DNA"/>
</dbReference>
<accession>A0A2K8T748</accession>
<geneLocation type="plasmid" evidence="3">
    <name>pnfsy06</name>
</geneLocation>
<gene>
    <name evidence="2" type="ORF">COO91_09707</name>
</gene>
<sequence>MYIKSAKAFGYCTGVEWSLQGWKYEIAIGNDNITVWGNELIGTGNLQPVIKEKPVFRLGELVEFRLSLDGPPIRIVQGIQLINDVWFYSVEWMSPSISEKGVASGVSEAVASLRASEKMGQASYPTDPPSTQTSIPKKPAPFSKPFPRDKVFTSKDSIARVSDYDLERVRL</sequence>
<feature type="region of interest" description="Disordered" evidence="1">
    <location>
        <begin position="118"/>
        <end position="150"/>
    </location>
</feature>
<evidence type="ECO:0000256" key="1">
    <source>
        <dbReference type="SAM" id="MobiDB-lite"/>
    </source>
</evidence>
<dbReference type="Proteomes" id="UP000232003">
    <property type="component" value="Plasmid pNFSY06"/>
</dbReference>
<dbReference type="AlphaFoldDB" id="A0A2K8T748"/>
<keyword evidence="2" id="KW-0614">Plasmid</keyword>
<protein>
    <submittedName>
        <fullName evidence="2">Uncharacterized protein</fullName>
    </submittedName>
</protein>
<keyword evidence="3" id="KW-1185">Reference proteome</keyword>
<organism evidence="2 3">
    <name type="scientific">Nostoc flagelliforme CCNUN1</name>
    <dbReference type="NCBI Taxonomy" id="2038116"/>
    <lineage>
        <taxon>Bacteria</taxon>
        <taxon>Bacillati</taxon>
        <taxon>Cyanobacteriota</taxon>
        <taxon>Cyanophyceae</taxon>
        <taxon>Nostocales</taxon>
        <taxon>Nostocaceae</taxon>
        <taxon>Nostoc</taxon>
    </lineage>
</organism>
<reference evidence="2 3" key="1">
    <citation type="submission" date="2017-11" db="EMBL/GenBank/DDBJ databases">
        <title>Complete genome of a free-living desiccation-tolerant cyanobacterium and its photosynthetic adaptation to extreme terrestrial habitat.</title>
        <authorList>
            <person name="Shang J."/>
        </authorList>
    </citation>
    <scope>NUCLEOTIDE SEQUENCE [LARGE SCALE GENOMIC DNA]</scope>
    <source>
        <strain evidence="2 3">CCNUN1</strain>
        <plasmid evidence="3">pnfsy06</plasmid>
    </source>
</reference>
<evidence type="ECO:0000313" key="3">
    <source>
        <dbReference type="Proteomes" id="UP000232003"/>
    </source>
</evidence>
<dbReference type="Pfam" id="PF07154">
    <property type="entry name" value="DUF1392"/>
    <property type="match status" value="1"/>
</dbReference>
<dbReference type="KEGG" id="nfl:COO91_09707"/>
<evidence type="ECO:0000313" key="2">
    <source>
        <dbReference type="EMBL" id="AUB43526.1"/>
    </source>
</evidence>
<dbReference type="InterPro" id="IPR009824">
    <property type="entry name" value="DUF1392"/>
</dbReference>